<dbReference type="InterPro" id="IPR029030">
    <property type="entry name" value="Caspase-like_dom_sf"/>
</dbReference>
<dbReference type="InterPro" id="IPR001769">
    <property type="entry name" value="Gingipain"/>
</dbReference>
<proteinExistence type="predicted"/>
<dbReference type="InterPro" id="IPR029031">
    <property type="entry name" value="Gingipain_N_sf"/>
</dbReference>
<protein>
    <submittedName>
        <fullName evidence="3">Type IX secretion system sortase PorU</fullName>
    </submittedName>
</protein>
<dbReference type="Gene3D" id="3.40.50.1460">
    <property type="match status" value="1"/>
</dbReference>
<reference evidence="3 4" key="1">
    <citation type="submission" date="2022-11" db="EMBL/GenBank/DDBJ databases">
        <title>The characterization of three novel Bacteroidetes species and genomic analysis of their roles in tidal elemental geochemical cycles.</title>
        <authorList>
            <person name="Ma K."/>
        </authorList>
    </citation>
    <scope>NUCLEOTIDE SEQUENCE [LARGE SCALE GENOMIC DNA]</scope>
    <source>
        <strain evidence="3 4">M17</strain>
    </source>
</reference>
<dbReference type="Gene3D" id="3.40.50.10390">
    <property type="entry name" value="Gingipain r, domain 1"/>
    <property type="match status" value="1"/>
</dbReference>
<keyword evidence="4" id="KW-1185">Reference proteome</keyword>
<dbReference type="EMBL" id="JAPFQN010000002">
    <property type="protein sequence ID" value="MCX2742895.1"/>
    <property type="molecule type" value="Genomic_DNA"/>
</dbReference>
<dbReference type="NCBIfam" id="NF033707">
    <property type="entry name" value="T9SS_sortase"/>
    <property type="match status" value="1"/>
</dbReference>
<keyword evidence="1" id="KW-0732">Signal</keyword>
<sequence length="1112" mass="124849">MRVIDRLYHFFILLFFPLLIFGQELPGSIFSGNTFKIYIPETGIYKIDHDYLISSGINPDEVNPANLKIIALPGGSLPQLIDDENNLPREIPLKIKNNSSSFTSETEVYFYAESIEKTYYSNIINSVSNNKSVYADSAFVYISLSGNSNSEIIVQEELQDNSGEYAEWITAKVKEKDEAKILISGKDWYFKPLFNSNNSRTFELPTINTGSTSTDNLKLELISSVTDPSTVSISVDNLPLANLSLPQVSSSDYANKGISFIKDYELTINNSESFQVDFSFSGQGSFYIDRLISYSYNSGSYIPLNIPSFIAKSGSIQVPNNSVIWDINKWYQPKEIIPICADNSCSIEVKKGQRFIIFENNQVQTPPKAEKIRVAPIASYNSDYLIISDPSLKNEARYLAEYRNSKNNFQVDIVTPKSIYAIYGLGRKDVTALRNYIYHNYKNGGGKLKYLLLAGNASYDFRGIDRPGTDIVSAYQSNDSTDPVYSYVSDDYYGFLEKNEGIWQEQSGQWHDMDISVGRIPTDDPEALRGYIEKIKHYESISLTDTTAWQNKVVMIADDGDYNAHIEDINILGSILQQGESAFNVKKLALDDFPQKSLPSGQRSPEFNEAMIEAMNKGALMVSYTGHGKEEHLGHEEFFNDESIAALKNLDKLPIFVTATCEYGRFDFPPTTPGAEKMLFNPSGGAIVMLTTTRPVSIPDNFKVNNALIEVLRQKNIRNMTVGQWFREIKNLNQDNRGSRGFVLLGDPAVKPAIPKHEIKIKEIKNLSNNTDTLSALSRIRISGIIVDPLTNQIDEDFNGKVDVNIFDQPVSRTTIGDESNPYTYEVTDNYIFKGKTDAINGEFEFEFTVSKNIDYRTGHGKASFYSVSTKEIPASGFYTNLKISGSNPSPEIDNKAPEIEAYINSPNFINGQEVSSSSVMIARLSDENGINLSNRSLDFGPQAILDDTTFIGLSEYYTSFSDDETKGTISLPLEGLKPGYHKLTLIVRDNFNNPTSIQLDFNVKNENGLVIYKASNYPNPVNDHTTFAIDHNRPGESLNISMEIFSIQGESVLTYTTDVISRSNTLEIADLNLPFDTDKFRNGIYVYRIIVRSNRDGAKNEIYNRMILQRN</sequence>
<dbReference type="Pfam" id="PF01364">
    <property type="entry name" value="Peptidase_C25"/>
    <property type="match status" value="1"/>
</dbReference>
<evidence type="ECO:0000259" key="2">
    <source>
        <dbReference type="Pfam" id="PF01364"/>
    </source>
</evidence>
<accession>A0ABT3RM45</accession>
<gene>
    <name evidence="3" type="primary">porU</name>
    <name evidence="3" type="ORF">OO013_03395</name>
</gene>
<name>A0ABT3RM45_9BACT</name>
<dbReference type="CDD" id="cd02258">
    <property type="entry name" value="Peptidase_C25_N"/>
    <property type="match status" value="1"/>
</dbReference>
<dbReference type="SUPFAM" id="SSF52129">
    <property type="entry name" value="Caspase-like"/>
    <property type="match status" value="1"/>
</dbReference>
<dbReference type="Proteomes" id="UP001209885">
    <property type="component" value="Unassembled WGS sequence"/>
</dbReference>
<evidence type="ECO:0000313" key="3">
    <source>
        <dbReference type="EMBL" id="MCX2742895.1"/>
    </source>
</evidence>
<feature type="domain" description="Gingipain" evidence="2">
    <location>
        <begin position="384"/>
        <end position="751"/>
    </location>
</feature>
<evidence type="ECO:0000256" key="1">
    <source>
        <dbReference type="ARBA" id="ARBA00022729"/>
    </source>
</evidence>
<evidence type="ECO:0000313" key="4">
    <source>
        <dbReference type="Proteomes" id="UP001209885"/>
    </source>
</evidence>
<organism evidence="3 4">
    <name type="scientific">Mangrovivirga halotolerans</name>
    <dbReference type="NCBI Taxonomy" id="2993936"/>
    <lineage>
        <taxon>Bacteria</taxon>
        <taxon>Pseudomonadati</taxon>
        <taxon>Bacteroidota</taxon>
        <taxon>Cytophagia</taxon>
        <taxon>Cytophagales</taxon>
        <taxon>Mangrovivirgaceae</taxon>
        <taxon>Mangrovivirga</taxon>
    </lineage>
</organism>
<comment type="caution">
    <text evidence="3">The sequence shown here is derived from an EMBL/GenBank/DDBJ whole genome shotgun (WGS) entry which is preliminary data.</text>
</comment>
<dbReference type="RefSeq" id="WP_266055246.1">
    <property type="nucleotide sequence ID" value="NZ_JAPFQN010000002.1"/>
</dbReference>